<comment type="similarity">
    <text evidence="2">Belongs to the metallo-beta-lactamase superfamily.</text>
</comment>
<evidence type="ECO:0000256" key="4">
    <source>
        <dbReference type="ARBA" id="ARBA00022801"/>
    </source>
</evidence>
<accession>A0A1X4XUL7</accession>
<comment type="caution">
    <text evidence="7">The sequence shown here is derived from an EMBL/GenBank/DDBJ whole genome shotgun (WGS) entry which is preliminary data.</text>
</comment>
<feature type="domain" description="Metallo-beta-lactamase" evidence="6">
    <location>
        <begin position="33"/>
        <end position="241"/>
    </location>
</feature>
<dbReference type="Gene3D" id="3.60.15.10">
    <property type="entry name" value="Ribonuclease Z/Hydroxyacylglutathione hydrolase-like"/>
    <property type="match status" value="1"/>
</dbReference>
<protein>
    <submittedName>
        <fullName evidence="7">N-acyl homoserine lactone hydrolase</fullName>
    </submittedName>
</protein>
<evidence type="ECO:0000256" key="1">
    <source>
        <dbReference type="ARBA" id="ARBA00001947"/>
    </source>
</evidence>
<evidence type="ECO:0000256" key="3">
    <source>
        <dbReference type="ARBA" id="ARBA00022723"/>
    </source>
</evidence>
<dbReference type="EMBL" id="MDSU01000018">
    <property type="protein sequence ID" value="OSS41236.1"/>
    <property type="molecule type" value="Genomic_DNA"/>
</dbReference>
<dbReference type="SMART" id="SM00849">
    <property type="entry name" value="Lactamase_B"/>
    <property type="match status" value="1"/>
</dbReference>
<dbReference type="GO" id="GO:0016787">
    <property type="term" value="F:hydrolase activity"/>
    <property type="evidence" value="ECO:0007669"/>
    <property type="project" value="UniProtKB-KW"/>
</dbReference>
<dbReference type="AlphaFoldDB" id="A0A1X4XUL7"/>
<gene>
    <name evidence="7" type="ORF">DESAMIL20_789</name>
</gene>
<dbReference type="Proteomes" id="UP000194141">
    <property type="component" value="Unassembled WGS sequence"/>
</dbReference>
<proteinExistence type="inferred from homology"/>
<dbReference type="Pfam" id="PF00753">
    <property type="entry name" value="Lactamase_B"/>
    <property type="match status" value="1"/>
</dbReference>
<keyword evidence="4 7" id="KW-0378">Hydrolase</keyword>
<dbReference type="PANTHER" id="PTHR42978">
    <property type="entry name" value="QUORUM-QUENCHING LACTONASE YTNP-RELATED-RELATED"/>
    <property type="match status" value="1"/>
</dbReference>
<reference evidence="7 8" key="1">
    <citation type="journal article" date="2017" name="Front. Microbiol.">
        <title>Genome Sequence of Desulfurella amilsii Strain TR1 and Comparative Genomics of Desulfurellaceae Family.</title>
        <authorList>
            <person name="Florentino A.P."/>
            <person name="Stams A.J."/>
            <person name="Sanchez-Andrea I."/>
        </authorList>
    </citation>
    <scope>NUCLEOTIDE SEQUENCE [LARGE SCALE GENOMIC DNA]</scope>
    <source>
        <strain evidence="7 8">TR1</strain>
    </source>
</reference>
<evidence type="ECO:0000256" key="5">
    <source>
        <dbReference type="ARBA" id="ARBA00022833"/>
    </source>
</evidence>
<keyword evidence="3" id="KW-0479">Metal-binding</keyword>
<dbReference type="STRING" id="1562698.DESAMIL20_789"/>
<dbReference type="InterPro" id="IPR051013">
    <property type="entry name" value="MBL_superfamily_lactonases"/>
</dbReference>
<dbReference type="InterPro" id="IPR036866">
    <property type="entry name" value="RibonucZ/Hydroxyglut_hydro"/>
</dbReference>
<dbReference type="SUPFAM" id="SSF56281">
    <property type="entry name" value="Metallo-hydrolase/oxidoreductase"/>
    <property type="match status" value="1"/>
</dbReference>
<evidence type="ECO:0000259" key="6">
    <source>
        <dbReference type="SMART" id="SM00849"/>
    </source>
</evidence>
<evidence type="ECO:0000313" key="8">
    <source>
        <dbReference type="Proteomes" id="UP000194141"/>
    </source>
</evidence>
<dbReference type="OrthoDB" id="9773738at2"/>
<dbReference type="RefSeq" id="WP_086033512.1">
    <property type="nucleotide sequence ID" value="NZ_MDSU01000018.1"/>
</dbReference>
<keyword evidence="5" id="KW-0862">Zinc</keyword>
<dbReference type="InterPro" id="IPR001279">
    <property type="entry name" value="Metallo-B-lactamas"/>
</dbReference>
<evidence type="ECO:0000313" key="7">
    <source>
        <dbReference type="EMBL" id="OSS41236.1"/>
    </source>
</evidence>
<comment type="cofactor">
    <cofactor evidence="1">
        <name>Zn(2+)</name>
        <dbReference type="ChEBI" id="CHEBI:29105"/>
    </cofactor>
</comment>
<dbReference type="CDD" id="cd07729">
    <property type="entry name" value="AHL_lactonase_MBL-fold"/>
    <property type="match status" value="1"/>
</dbReference>
<organism evidence="7 8">
    <name type="scientific">Desulfurella amilsii</name>
    <dbReference type="NCBI Taxonomy" id="1562698"/>
    <lineage>
        <taxon>Bacteria</taxon>
        <taxon>Pseudomonadati</taxon>
        <taxon>Campylobacterota</taxon>
        <taxon>Desulfurellia</taxon>
        <taxon>Desulfurellales</taxon>
        <taxon>Desulfurellaceae</taxon>
        <taxon>Desulfurella</taxon>
    </lineage>
</organism>
<dbReference type="GO" id="GO:0046872">
    <property type="term" value="F:metal ion binding"/>
    <property type="evidence" value="ECO:0007669"/>
    <property type="project" value="UniProtKB-KW"/>
</dbReference>
<keyword evidence="8" id="KW-1185">Reference proteome</keyword>
<name>A0A1X4XUL7_9BACT</name>
<evidence type="ECO:0000256" key="2">
    <source>
        <dbReference type="ARBA" id="ARBA00007749"/>
    </source>
</evidence>
<sequence length="257" mass="28747">MSTKLYAFSSGILKSTKEKFLFNTGIGEPFDIPVPYFLVDVDGTKILIDTGISPGCIKDPQGTWGDVINVYYPVMKEEGQPVVALSKLGIKPQDISYIIQTHLHLDHAGSTKFFPNAKVIVQLNELRYAFFPDPLMDAAYIKNDIKDPNIKWEPIVGFRSMFNGAVFIIPTPGHTPGHQSVLVRLKKHKNVILTGDSIYLKDNFEKNIPSGFALNFADAAYSVQSLGELAKAENAEIWFGHDPEFFKTIKLAPEYYE</sequence>
<dbReference type="PANTHER" id="PTHR42978:SF2">
    <property type="entry name" value="102 KBASES UNSTABLE REGION: FROM 1 TO 119443"/>
    <property type="match status" value="1"/>
</dbReference>